<feature type="domain" description="Nudix hydrolase" evidence="11">
    <location>
        <begin position="33"/>
        <end position="167"/>
    </location>
</feature>
<comment type="cofactor">
    <cofactor evidence="10">
        <name>Mg(2+)</name>
        <dbReference type="ChEBI" id="CHEBI:18420"/>
    </cofactor>
    <text evidence="10">Binds 1 Mg(2+) ion per subunit. The magnesium ion binds only when substrate is bound.</text>
</comment>
<dbReference type="Pfam" id="PF00293">
    <property type="entry name" value="NUDIX"/>
    <property type="match status" value="1"/>
</dbReference>
<feature type="binding site" evidence="10">
    <location>
        <position position="90"/>
    </location>
    <ligand>
        <name>Mg(2+)</name>
        <dbReference type="ChEBI" id="CHEBI:18420"/>
    </ligand>
</feature>
<dbReference type="InterPro" id="IPR015797">
    <property type="entry name" value="NUDIX_hydrolase-like_dom_sf"/>
</dbReference>
<gene>
    <name evidence="10 12" type="primary">idi</name>
    <name evidence="12" type="ORF">LVY72_02535</name>
</gene>
<organism evidence="12 13">
    <name type="scientific">Arthrobacter hankyongi</name>
    <dbReference type="NCBI Taxonomy" id="2904801"/>
    <lineage>
        <taxon>Bacteria</taxon>
        <taxon>Bacillati</taxon>
        <taxon>Actinomycetota</taxon>
        <taxon>Actinomycetes</taxon>
        <taxon>Micrococcales</taxon>
        <taxon>Micrococcaceae</taxon>
        <taxon>Arthrobacter</taxon>
    </lineage>
</organism>
<dbReference type="NCBIfam" id="TIGR02150">
    <property type="entry name" value="IPP_isom_1"/>
    <property type="match status" value="1"/>
</dbReference>
<dbReference type="PROSITE" id="PS51462">
    <property type="entry name" value="NUDIX"/>
    <property type="match status" value="1"/>
</dbReference>
<reference evidence="12" key="1">
    <citation type="submission" date="2022-01" db="EMBL/GenBank/DDBJ databases">
        <authorList>
            <person name="Jo J.-H."/>
            <person name="Im W.-T."/>
        </authorList>
    </citation>
    <scope>NUCLEOTIDE SEQUENCE</scope>
    <source>
        <strain evidence="12">I2-34</strain>
    </source>
</reference>
<dbReference type="InterPro" id="IPR056375">
    <property type="entry name" value="Idi_bact"/>
</dbReference>
<dbReference type="CDD" id="cd02885">
    <property type="entry name" value="NUDIX_IPP_Isomerase"/>
    <property type="match status" value="1"/>
</dbReference>
<feature type="binding site" evidence="10">
    <location>
        <position position="28"/>
    </location>
    <ligand>
        <name>Mn(2+)</name>
        <dbReference type="ChEBI" id="CHEBI:29035"/>
    </ligand>
</feature>
<comment type="similarity">
    <text evidence="2 10">Belongs to the IPP isomerase type 1 family.</text>
</comment>
<dbReference type="GO" id="GO:0004452">
    <property type="term" value="F:isopentenyl-diphosphate delta-isomerase activity"/>
    <property type="evidence" value="ECO:0007669"/>
    <property type="project" value="UniProtKB-EC"/>
</dbReference>
<dbReference type="HAMAP" id="MF_00202">
    <property type="entry name" value="Idi"/>
    <property type="match status" value="1"/>
</dbReference>
<feature type="binding site" evidence="10">
    <location>
        <position position="72"/>
    </location>
    <ligand>
        <name>Mn(2+)</name>
        <dbReference type="ChEBI" id="CHEBI:29035"/>
    </ligand>
</feature>
<dbReference type="PANTHER" id="PTHR10885:SF0">
    <property type="entry name" value="ISOPENTENYL-DIPHOSPHATE DELTA-ISOMERASE"/>
    <property type="match status" value="1"/>
</dbReference>
<feature type="binding site" evidence="10">
    <location>
        <position position="117"/>
    </location>
    <ligand>
        <name>Mn(2+)</name>
        <dbReference type="ChEBI" id="CHEBI:29035"/>
    </ligand>
</feature>
<dbReference type="InterPro" id="IPR011876">
    <property type="entry name" value="IsopentenylPP_isomerase_typ1"/>
</dbReference>
<comment type="function">
    <text evidence="10">Catalyzes the 1,3-allylic rearrangement of the homoallylic substrate isopentenyl (IPP) to its highly electrophilic allylic isomer, dimethylallyl diphosphate (DMAPP).</text>
</comment>
<keyword evidence="9 10" id="KW-0413">Isomerase</keyword>
<sequence length="173" mass="18997">MKTSKPEQVVLLDGGLKPIGVADKASVHTGETPLHLAFSCHISDARGHVLVTRRALSKQAWPGVWTNSACGHPGPGERLEDAVRRRVRYELGLELEDLKLVLPQFRYRAVDASGIVENEFCPVFTALAAGAPDPRPDEVAEYRWVNPSDLRTAVAAAPWAFSPWLVLQLPQLD</sequence>
<evidence type="ECO:0000256" key="7">
    <source>
        <dbReference type="ARBA" id="ARBA00023211"/>
    </source>
</evidence>
<evidence type="ECO:0000313" key="12">
    <source>
        <dbReference type="EMBL" id="MCG2620786.1"/>
    </source>
</evidence>
<comment type="pathway">
    <text evidence="1 10">Isoprenoid biosynthesis; dimethylallyl diphosphate biosynthesis; dimethylallyl diphosphate from isopentenyl diphosphate: step 1/1.</text>
</comment>
<dbReference type="EMBL" id="JAKLTQ010000001">
    <property type="protein sequence ID" value="MCG2620786.1"/>
    <property type="molecule type" value="Genomic_DNA"/>
</dbReference>
<keyword evidence="7 10" id="KW-0464">Manganese</keyword>
<feature type="active site" evidence="10">
    <location>
        <position position="119"/>
    </location>
</feature>
<dbReference type="NCBIfam" id="NF002995">
    <property type="entry name" value="PRK03759.1"/>
    <property type="match status" value="1"/>
</dbReference>
<evidence type="ECO:0000256" key="5">
    <source>
        <dbReference type="ARBA" id="ARBA00022723"/>
    </source>
</evidence>
<keyword evidence="6 10" id="KW-0460">Magnesium</keyword>
<evidence type="ECO:0000256" key="4">
    <source>
        <dbReference type="ARBA" id="ARBA00022490"/>
    </source>
</evidence>
<dbReference type="PANTHER" id="PTHR10885">
    <property type="entry name" value="ISOPENTENYL-DIPHOSPHATE DELTA-ISOMERASE"/>
    <property type="match status" value="1"/>
</dbReference>
<evidence type="ECO:0000259" key="11">
    <source>
        <dbReference type="PROSITE" id="PS51462"/>
    </source>
</evidence>
<keyword evidence="5 10" id="KW-0479">Metal-binding</keyword>
<evidence type="ECO:0000256" key="1">
    <source>
        <dbReference type="ARBA" id="ARBA00004826"/>
    </source>
</evidence>
<dbReference type="SUPFAM" id="SSF55811">
    <property type="entry name" value="Nudix"/>
    <property type="match status" value="1"/>
</dbReference>
<comment type="subcellular location">
    <subcellularLocation>
        <location evidence="10">Cytoplasm</location>
    </subcellularLocation>
</comment>
<feature type="binding site" evidence="10">
    <location>
        <position position="35"/>
    </location>
    <ligand>
        <name>Mn(2+)</name>
        <dbReference type="ChEBI" id="CHEBI:29035"/>
    </ligand>
</feature>
<feature type="active site" evidence="10">
    <location>
        <position position="70"/>
    </location>
</feature>
<protein>
    <recommendedName>
        <fullName evidence="3 10">Isopentenyl-diphosphate Delta-isomerase</fullName>
        <shortName evidence="10">IPP isomerase</shortName>
        <ecNumber evidence="3 10">5.3.3.2</ecNumber>
    </recommendedName>
    <alternativeName>
        <fullName evidence="10">IPP:DMAPP isomerase</fullName>
    </alternativeName>
    <alternativeName>
        <fullName evidence="10">Isopentenyl pyrophosphate isomerase</fullName>
    </alternativeName>
</protein>
<keyword evidence="4 10" id="KW-0963">Cytoplasm</keyword>
<accession>A0ABS9L295</accession>
<evidence type="ECO:0000256" key="6">
    <source>
        <dbReference type="ARBA" id="ARBA00022842"/>
    </source>
</evidence>
<feature type="binding site" evidence="10">
    <location>
        <position position="119"/>
    </location>
    <ligand>
        <name>Mn(2+)</name>
        <dbReference type="ChEBI" id="CHEBI:29035"/>
    </ligand>
</feature>
<comment type="catalytic activity">
    <reaction evidence="10">
        <text>isopentenyl diphosphate = dimethylallyl diphosphate</text>
        <dbReference type="Rhea" id="RHEA:23284"/>
        <dbReference type="ChEBI" id="CHEBI:57623"/>
        <dbReference type="ChEBI" id="CHEBI:128769"/>
        <dbReference type="EC" id="5.3.3.2"/>
    </reaction>
</comment>
<evidence type="ECO:0000256" key="3">
    <source>
        <dbReference type="ARBA" id="ARBA00012057"/>
    </source>
</evidence>
<evidence type="ECO:0000256" key="9">
    <source>
        <dbReference type="ARBA" id="ARBA00023235"/>
    </source>
</evidence>
<evidence type="ECO:0000256" key="8">
    <source>
        <dbReference type="ARBA" id="ARBA00023229"/>
    </source>
</evidence>
<dbReference type="Gene3D" id="3.90.79.10">
    <property type="entry name" value="Nucleoside Triphosphate Pyrophosphohydrolase"/>
    <property type="match status" value="1"/>
</dbReference>
<dbReference type="PIRSF" id="PIRSF018427">
    <property type="entry name" value="Isopntndiph_ism"/>
    <property type="match status" value="1"/>
</dbReference>
<name>A0ABS9L295_9MICC</name>
<comment type="cofactor">
    <cofactor evidence="10">
        <name>Mn(2+)</name>
        <dbReference type="ChEBI" id="CHEBI:29035"/>
    </cofactor>
    <text evidence="10">Binds 1 Mn(2+) ion per subunit.</text>
</comment>
<evidence type="ECO:0000256" key="10">
    <source>
        <dbReference type="HAMAP-Rule" id="MF_00202"/>
    </source>
</evidence>
<comment type="caution">
    <text evidence="12">The sequence shown here is derived from an EMBL/GenBank/DDBJ whole genome shotgun (WGS) entry which is preliminary data.</text>
</comment>
<dbReference type="EC" id="5.3.3.2" evidence="3 10"/>
<keyword evidence="8 10" id="KW-0414">Isoprene biosynthesis</keyword>
<dbReference type="InterPro" id="IPR000086">
    <property type="entry name" value="NUDIX_hydrolase_dom"/>
</dbReference>
<dbReference type="Proteomes" id="UP001165368">
    <property type="component" value="Unassembled WGS sequence"/>
</dbReference>
<dbReference type="RefSeq" id="WP_237817871.1">
    <property type="nucleotide sequence ID" value="NZ_JAKLTQ010000001.1"/>
</dbReference>
<keyword evidence="13" id="KW-1185">Reference proteome</keyword>
<evidence type="ECO:0000313" key="13">
    <source>
        <dbReference type="Proteomes" id="UP001165368"/>
    </source>
</evidence>
<evidence type="ECO:0000256" key="2">
    <source>
        <dbReference type="ARBA" id="ARBA00007579"/>
    </source>
</evidence>
<proteinExistence type="inferred from homology"/>